<dbReference type="EMBL" id="BNCD01000004">
    <property type="protein sequence ID" value="GHH75616.1"/>
    <property type="molecule type" value="Genomic_DNA"/>
</dbReference>
<proteinExistence type="predicted"/>
<evidence type="ECO:0000256" key="1">
    <source>
        <dbReference type="SAM" id="MobiDB-lite"/>
    </source>
</evidence>
<reference evidence="2" key="2">
    <citation type="submission" date="2020-09" db="EMBL/GenBank/DDBJ databases">
        <authorList>
            <person name="Sun Q."/>
            <person name="Ohkuma M."/>
        </authorList>
    </citation>
    <scope>NUCLEOTIDE SEQUENCE</scope>
    <source>
        <strain evidence="2">JCM 5069</strain>
    </source>
</reference>
<accession>A0A919G195</accession>
<dbReference type="Proteomes" id="UP000603708">
    <property type="component" value="Unassembled WGS sequence"/>
</dbReference>
<name>A0A919G195_9ACTN</name>
<evidence type="ECO:0000313" key="2">
    <source>
        <dbReference type="EMBL" id="GHH75616.1"/>
    </source>
</evidence>
<feature type="region of interest" description="Disordered" evidence="1">
    <location>
        <begin position="43"/>
        <end position="87"/>
    </location>
</feature>
<gene>
    <name evidence="2" type="ORF">GCM10018793_19380</name>
</gene>
<dbReference type="AlphaFoldDB" id="A0A919G195"/>
<sequence length="187" mass="19057">MQVHAVESGDLSAACTVDLGETCGGDHVESVIVGCRGARSAPGTGMQGGYEQGAQAAPASGRPPRSRNGHTGRRTPRGPKEPGAGCAGAVPLRARALERCGGPQRAHVQHRQRAPGVVITSVAGWRLLVAVMATVKQTLRWRGRATGHPAGARVADAAGAARAGSCGRGRAREPPGPRTKVAACLMP</sequence>
<feature type="compositionally biased region" description="Basic residues" evidence="1">
    <location>
        <begin position="64"/>
        <end position="77"/>
    </location>
</feature>
<reference evidence="2" key="1">
    <citation type="journal article" date="2014" name="Int. J. Syst. Evol. Microbiol.">
        <title>Complete genome sequence of Corynebacterium casei LMG S-19264T (=DSM 44701T), isolated from a smear-ripened cheese.</title>
        <authorList>
            <consortium name="US DOE Joint Genome Institute (JGI-PGF)"/>
            <person name="Walter F."/>
            <person name="Albersmeier A."/>
            <person name="Kalinowski J."/>
            <person name="Ruckert C."/>
        </authorList>
    </citation>
    <scope>NUCLEOTIDE SEQUENCE</scope>
    <source>
        <strain evidence="2">JCM 5069</strain>
    </source>
</reference>
<protein>
    <submittedName>
        <fullName evidence="2">Uncharacterized protein</fullName>
    </submittedName>
</protein>
<comment type="caution">
    <text evidence="2">The sequence shown here is derived from an EMBL/GenBank/DDBJ whole genome shotgun (WGS) entry which is preliminary data.</text>
</comment>
<evidence type="ECO:0000313" key="3">
    <source>
        <dbReference type="Proteomes" id="UP000603708"/>
    </source>
</evidence>
<organism evidence="2 3">
    <name type="scientific">Streptomyces sulfonofaciens</name>
    <dbReference type="NCBI Taxonomy" id="68272"/>
    <lineage>
        <taxon>Bacteria</taxon>
        <taxon>Bacillati</taxon>
        <taxon>Actinomycetota</taxon>
        <taxon>Actinomycetes</taxon>
        <taxon>Kitasatosporales</taxon>
        <taxon>Streptomycetaceae</taxon>
        <taxon>Streptomyces</taxon>
    </lineage>
</organism>
<feature type="region of interest" description="Disordered" evidence="1">
    <location>
        <begin position="154"/>
        <end position="187"/>
    </location>
</feature>
<keyword evidence="3" id="KW-1185">Reference proteome</keyword>
<feature type="compositionally biased region" description="Low complexity" evidence="1">
    <location>
        <begin position="154"/>
        <end position="165"/>
    </location>
</feature>